<dbReference type="EMBL" id="LXQA010690470">
    <property type="protein sequence ID" value="MCI66185.1"/>
    <property type="molecule type" value="Genomic_DNA"/>
</dbReference>
<proteinExistence type="predicted"/>
<feature type="non-terminal residue" evidence="1">
    <location>
        <position position="1"/>
    </location>
</feature>
<dbReference type="Proteomes" id="UP000265520">
    <property type="component" value="Unassembled WGS sequence"/>
</dbReference>
<protein>
    <submittedName>
        <fullName evidence="1">Uncharacterized protein</fullName>
    </submittedName>
</protein>
<reference evidence="1 2" key="1">
    <citation type="journal article" date="2018" name="Front. Plant Sci.">
        <title>Red Clover (Trifolium pratense) and Zigzag Clover (T. medium) - A Picture of Genomic Similarities and Differences.</title>
        <authorList>
            <person name="Dluhosova J."/>
            <person name="Istvanek J."/>
            <person name="Nedelnik J."/>
            <person name="Repkova J."/>
        </authorList>
    </citation>
    <scope>NUCLEOTIDE SEQUENCE [LARGE SCALE GENOMIC DNA]</scope>
    <source>
        <strain evidence="2">cv. 10/8</strain>
        <tissue evidence="1">Leaf</tissue>
    </source>
</reference>
<sequence>KGDRDEGPDSAEEDGENMCCDALEVWMGGELLADLA</sequence>
<accession>A0A392U2C1</accession>
<organism evidence="1 2">
    <name type="scientific">Trifolium medium</name>
    <dbReference type="NCBI Taxonomy" id="97028"/>
    <lineage>
        <taxon>Eukaryota</taxon>
        <taxon>Viridiplantae</taxon>
        <taxon>Streptophyta</taxon>
        <taxon>Embryophyta</taxon>
        <taxon>Tracheophyta</taxon>
        <taxon>Spermatophyta</taxon>
        <taxon>Magnoliopsida</taxon>
        <taxon>eudicotyledons</taxon>
        <taxon>Gunneridae</taxon>
        <taxon>Pentapetalae</taxon>
        <taxon>rosids</taxon>
        <taxon>fabids</taxon>
        <taxon>Fabales</taxon>
        <taxon>Fabaceae</taxon>
        <taxon>Papilionoideae</taxon>
        <taxon>50 kb inversion clade</taxon>
        <taxon>NPAAA clade</taxon>
        <taxon>Hologalegina</taxon>
        <taxon>IRL clade</taxon>
        <taxon>Trifolieae</taxon>
        <taxon>Trifolium</taxon>
    </lineage>
</organism>
<name>A0A392U2C1_9FABA</name>
<dbReference type="AlphaFoldDB" id="A0A392U2C1"/>
<keyword evidence="2" id="KW-1185">Reference proteome</keyword>
<evidence type="ECO:0000313" key="1">
    <source>
        <dbReference type="EMBL" id="MCI66185.1"/>
    </source>
</evidence>
<evidence type="ECO:0000313" key="2">
    <source>
        <dbReference type="Proteomes" id="UP000265520"/>
    </source>
</evidence>
<comment type="caution">
    <text evidence="1">The sequence shown here is derived from an EMBL/GenBank/DDBJ whole genome shotgun (WGS) entry which is preliminary data.</text>
</comment>